<feature type="active site" description="Proton acceptor" evidence="2">
    <location>
        <position position="193"/>
    </location>
</feature>
<dbReference type="GO" id="GO:0016787">
    <property type="term" value="F:hydrolase activity"/>
    <property type="evidence" value="ECO:0007669"/>
    <property type="project" value="UniProtKB-UniRule"/>
</dbReference>
<gene>
    <name evidence="4" type="ORF">FPZ44_06735</name>
</gene>
<dbReference type="Pfam" id="PF01734">
    <property type="entry name" value="Patatin"/>
    <property type="match status" value="1"/>
</dbReference>
<feature type="short sequence motif" description="GXGXXG" evidence="2">
    <location>
        <begin position="9"/>
        <end position="14"/>
    </location>
</feature>
<evidence type="ECO:0000259" key="3">
    <source>
        <dbReference type="PROSITE" id="PS51635"/>
    </source>
</evidence>
<evidence type="ECO:0000256" key="1">
    <source>
        <dbReference type="ARBA" id="ARBA00023098"/>
    </source>
</evidence>
<dbReference type="InterPro" id="IPR016035">
    <property type="entry name" value="Acyl_Trfase/lysoPLipase"/>
</dbReference>
<reference evidence="4 5" key="1">
    <citation type="submission" date="2019-07" db="EMBL/GenBank/DDBJ databases">
        <authorList>
            <person name="Kim J."/>
        </authorList>
    </citation>
    <scope>NUCLEOTIDE SEQUENCE [LARGE SCALE GENOMIC DNA]</scope>
    <source>
        <strain evidence="4 5">N4</strain>
    </source>
</reference>
<keyword evidence="2" id="KW-0378">Hydrolase</keyword>
<dbReference type="RefSeq" id="WP_144988565.1">
    <property type="nucleotide sequence ID" value="NZ_VNJK01000001.1"/>
</dbReference>
<keyword evidence="2" id="KW-0442">Lipid degradation</keyword>
<dbReference type="PROSITE" id="PS51635">
    <property type="entry name" value="PNPLA"/>
    <property type="match status" value="1"/>
</dbReference>
<evidence type="ECO:0000313" key="5">
    <source>
        <dbReference type="Proteomes" id="UP000318102"/>
    </source>
</evidence>
<keyword evidence="5" id="KW-1185">Reference proteome</keyword>
<dbReference type="PANTHER" id="PTHR46394:SF1">
    <property type="entry name" value="PNPLA DOMAIN-CONTAINING PROTEIN"/>
    <property type="match status" value="1"/>
</dbReference>
<feature type="active site" description="Nucleophile" evidence="2">
    <location>
        <position position="38"/>
    </location>
</feature>
<dbReference type="InterPro" id="IPR052580">
    <property type="entry name" value="Lipid_Hydrolase"/>
</dbReference>
<dbReference type="GO" id="GO:0016042">
    <property type="term" value="P:lipid catabolic process"/>
    <property type="evidence" value="ECO:0007669"/>
    <property type="project" value="UniProtKB-UniRule"/>
</dbReference>
<evidence type="ECO:0000256" key="2">
    <source>
        <dbReference type="PROSITE-ProRule" id="PRU01161"/>
    </source>
</evidence>
<feature type="short sequence motif" description="DGA/G" evidence="2">
    <location>
        <begin position="193"/>
        <end position="195"/>
    </location>
</feature>
<dbReference type="Proteomes" id="UP000318102">
    <property type="component" value="Unassembled WGS sequence"/>
</dbReference>
<name>A0A559IYS7_9BACL</name>
<feature type="domain" description="PNPLA" evidence="3">
    <location>
        <begin position="5"/>
        <end position="206"/>
    </location>
</feature>
<proteinExistence type="predicted"/>
<comment type="caution">
    <text evidence="4">The sequence shown here is derived from an EMBL/GenBank/DDBJ whole genome shotgun (WGS) entry which is preliminary data.</text>
</comment>
<dbReference type="AlphaFoldDB" id="A0A559IYS7"/>
<dbReference type="OrthoDB" id="9770965at2"/>
<dbReference type="CDD" id="cd07207">
    <property type="entry name" value="Pat_ExoU_VipD_like"/>
    <property type="match status" value="1"/>
</dbReference>
<accession>A0A559IYS7</accession>
<dbReference type="Gene3D" id="3.40.1090.10">
    <property type="entry name" value="Cytosolic phospholipase A2 catalytic domain"/>
    <property type="match status" value="2"/>
</dbReference>
<dbReference type="EMBL" id="VNJK01000001">
    <property type="protein sequence ID" value="TVX92775.1"/>
    <property type="molecule type" value="Genomic_DNA"/>
</dbReference>
<dbReference type="PANTHER" id="PTHR46394">
    <property type="entry name" value="ANNEXIN"/>
    <property type="match status" value="1"/>
</dbReference>
<feature type="short sequence motif" description="GXSXG" evidence="2">
    <location>
        <begin position="36"/>
        <end position="40"/>
    </location>
</feature>
<dbReference type="SUPFAM" id="SSF52151">
    <property type="entry name" value="FabD/lysophospholipase-like"/>
    <property type="match status" value="1"/>
</dbReference>
<keyword evidence="1 2" id="KW-0443">Lipid metabolism</keyword>
<protein>
    <submittedName>
        <fullName evidence="4">Patatin-like phospholipase family protein</fullName>
    </submittedName>
</protein>
<dbReference type="InterPro" id="IPR002641">
    <property type="entry name" value="PNPLA_dom"/>
</dbReference>
<sequence>MYINGVFEGGGVRGISLVGAVKAAELNGIKFRKVAGTSSGSIVASLIAAGYSADEMKRLIIDMPFSSFLKRAPIFNVKWIGPAMRLLMKKGLYSGEALERWMCSLLEAKGVRTFGDLEDNQLRIIASDITNGRLMVLPDDMAQYGVNPKRFSVCKAVRMSTSIPYFFDPVILRQSLSADRKKAFKQQFTYVVDGGMLSNFPLWLFDDDCHPETRRLIPTVGFQMVGKTPNQPHQINGVISMLQAIVDTMISAHDERYIEQHNRFRTVKIPTLSVGITEFNITLEKSLALFESGLLSGNEFFHDWDEKQYEQKLLHTKQRRK</sequence>
<organism evidence="4 5">
    <name type="scientific">Paenibacillus agilis</name>
    <dbReference type="NCBI Taxonomy" id="3020863"/>
    <lineage>
        <taxon>Bacteria</taxon>
        <taxon>Bacillati</taxon>
        <taxon>Bacillota</taxon>
        <taxon>Bacilli</taxon>
        <taxon>Bacillales</taxon>
        <taxon>Paenibacillaceae</taxon>
        <taxon>Paenibacillus</taxon>
    </lineage>
</organism>
<evidence type="ECO:0000313" key="4">
    <source>
        <dbReference type="EMBL" id="TVX92775.1"/>
    </source>
</evidence>